<dbReference type="EMBL" id="CAKOGL010000017">
    <property type="protein sequence ID" value="CAH2096777.1"/>
    <property type="molecule type" value="Genomic_DNA"/>
</dbReference>
<dbReference type="Proteomes" id="UP001153954">
    <property type="component" value="Unassembled WGS sequence"/>
</dbReference>
<dbReference type="PANTHER" id="PTHR47018">
    <property type="entry name" value="CXC DOMAIN-CONTAINING PROTEIN-RELATED"/>
    <property type="match status" value="1"/>
</dbReference>
<dbReference type="PANTHER" id="PTHR47018:SF4">
    <property type="match status" value="1"/>
</dbReference>
<name>A0AAU9UCY3_EUPED</name>
<organism evidence="1 2">
    <name type="scientific">Euphydryas editha</name>
    <name type="common">Edith's checkerspot</name>
    <dbReference type="NCBI Taxonomy" id="104508"/>
    <lineage>
        <taxon>Eukaryota</taxon>
        <taxon>Metazoa</taxon>
        <taxon>Ecdysozoa</taxon>
        <taxon>Arthropoda</taxon>
        <taxon>Hexapoda</taxon>
        <taxon>Insecta</taxon>
        <taxon>Pterygota</taxon>
        <taxon>Neoptera</taxon>
        <taxon>Endopterygota</taxon>
        <taxon>Lepidoptera</taxon>
        <taxon>Glossata</taxon>
        <taxon>Ditrysia</taxon>
        <taxon>Papilionoidea</taxon>
        <taxon>Nymphalidae</taxon>
        <taxon>Nymphalinae</taxon>
        <taxon>Euphydryas</taxon>
    </lineage>
</organism>
<sequence>MSDCFICKKPLGKNETRTVKAKGVKTLLDRAVAKNDEVNEQFLRTVSEVTVHNKCYCYYVDNRTDNVVRRRGSSSSNLSSVSEAPEPDFDFVNNCFICAKAVQDSNEVAMEIANRIANIPSLVEIGAKYHNNCSKQLYSKKWSITNKKDERKNNIDAAMADFFSYLHENSEECQFFMTDLMKSITGEYIPQKRTIIERLKAKYKDEIVFFNESGHDCIVCFKGFIYKIISNKPPSHKKNDVREERLQLVRDAAAIILEDIRSQYYETKEYPPSDSFLKDVNTLIPETLSVLLKGIICQSKRKSLNAAERKYASITHSIIAATRPASFISPLLLGVGSFLYKKYGSSNLIDVLSSLGFSASYNAISLFEDSCAFRPARNILPHAFFQFVFDNADFISNTIDGKNTFHAMGGIQCVTPYDIIETDTSLPRVSKKIPASIKSTLGLIPLASYSKGKTVGLSK</sequence>
<gene>
    <name evidence="1" type="ORF">EEDITHA_LOCUS12078</name>
</gene>
<proteinExistence type="predicted"/>
<protein>
    <submittedName>
        <fullName evidence="1">Uncharacterized protein</fullName>
    </submittedName>
</protein>
<accession>A0AAU9UCY3</accession>
<keyword evidence="2" id="KW-1185">Reference proteome</keyword>
<comment type="caution">
    <text evidence="1">The sequence shown here is derived from an EMBL/GenBank/DDBJ whole genome shotgun (WGS) entry which is preliminary data.</text>
</comment>
<reference evidence="1" key="1">
    <citation type="submission" date="2022-03" db="EMBL/GenBank/DDBJ databases">
        <authorList>
            <person name="Tunstrom K."/>
        </authorList>
    </citation>
    <scope>NUCLEOTIDE SEQUENCE</scope>
</reference>
<evidence type="ECO:0000313" key="2">
    <source>
        <dbReference type="Proteomes" id="UP001153954"/>
    </source>
</evidence>
<evidence type="ECO:0000313" key="1">
    <source>
        <dbReference type="EMBL" id="CAH2096777.1"/>
    </source>
</evidence>
<dbReference type="AlphaFoldDB" id="A0AAU9UCY3"/>